<dbReference type="Gene3D" id="4.10.240.10">
    <property type="entry name" value="Zn(2)-C6 fungal-type DNA-binding domain"/>
    <property type="match status" value="1"/>
</dbReference>
<dbReference type="Pfam" id="PF11951">
    <property type="entry name" value="Fungal_trans_2"/>
    <property type="match status" value="1"/>
</dbReference>
<comment type="subcellular location">
    <subcellularLocation>
        <location evidence="1">Nucleus</location>
    </subcellularLocation>
</comment>
<organism evidence="5 6">
    <name type="scientific">Beauveria bassiana (strain ARSEF 2860)</name>
    <name type="common">White muscardine disease fungus</name>
    <name type="synonym">Tritirachium shiotae</name>
    <dbReference type="NCBI Taxonomy" id="655819"/>
    <lineage>
        <taxon>Eukaryota</taxon>
        <taxon>Fungi</taxon>
        <taxon>Dikarya</taxon>
        <taxon>Ascomycota</taxon>
        <taxon>Pezizomycotina</taxon>
        <taxon>Sordariomycetes</taxon>
        <taxon>Hypocreomycetidae</taxon>
        <taxon>Hypocreales</taxon>
        <taxon>Cordycipitaceae</taxon>
        <taxon>Beauveria</taxon>
    </lineage>
</organism>
<sequence length="572" mass="63189">MRPPRKSASAPTTRQPRNAAAAGRQRKWHPRVFTGCLNCRKRHVKCDEQTPSCAKCARLNLHCTFSRTFVPLAVDHNVANNKTPATTLIMAGQGGGGPDMAGASSDDLDGVFDWAVPLPDEPPQSSFSQAVPTTDDGMDVPSFQLCLPAQVQGDQNTMYYQHYLFTVSPLLIIFDTPCNSNPYRMLLSLVGDENSTLLQSTMEALGAMHLASVPQTEKRSEHRAAAIKLYANVVSRLRQALLSLDGQAASLELLAICLLLCMYEKMSATDASWKVHLRGASQITQAMYSPGLTVANRNKSSALTLGSDNLPIRRFLVSLLSYLDVAASCATGEAPFIAGDYWETLGGGWQYNLGVPDFAASHCTANRELAQVRSAWSRLMSIQAEISSFAKLQRSGLDEQQKDAIHVDLVYRLKNWHDSAPNVFLQLENLNEVPFDALDSEIEILTVTACVESYASACAIYLDRIATKRLQRAADDDDVKSAVDRVFTLTLNFSHGISQLAVVWPLLTAGVATVDQHQQELCRQKLNGMRNFGFKHVSRALETLEYCWQHMERYDNVDYDQFEAMLSSNLVP</sequence>
<dbReference type="RefSeq" id="XP_008597999.1">
    <property type="nucleotide sequence ID" value="XM_008599777.1"/>
</dbReference>
<dbReference type="Proteomes" id="UP000002762">
    <property type="component" value="Unassembled WGS sequence"/>
</dbReference>
<dbReference type="AlphaFoldDB" id="J4UMN7"/>
<protein>
    <submittedName>
        <fullName evidence="5">C6 transcription factor</fullName>
    </submittedName>
</protein>
<dbReference type="GO" id="GO:0045944">
    <property type="term" value="P:positive regulation of transcription by RNA polymerase II"/>
    <property type="evidence" value="ECO:0007669"/>
    <property type="project" value="TreeGrafter"/>
</dbReference>
<dbReference type="GO" id="GO:0000976">
    <property type="term" value="F:transcription cis-regulatory region binding"/>
    <property type="evidence" value="ECO:0007669"/>
    <property type="project" value="TreeGrafter"/>
</dbReference>
<dbReference type="InterPro" id="IPR001138">
    <property type="entry name" value="Zn2Cys6_DnaBD"/>
</dbReference>
<keyword evidence="2" id="KW-0539">Nucleus</keyword>
<dbReference type="GeneID" id="19887692"/>
<feature type="region of interest" description="Disordered" evidence="3">
    <location>
        <begin position="1"/>
        <end position="26"/>
    </location>
</feature>
<dbReference type="Pfam" id="PF00172">
    <property type="entry name" value="Zn_clus"/>
    <property type="match status" value="1"/>
</dbReference>
<proteinExistence type="predicted"/>
<reference evidence="5 6" key="1">
    <citation type="journal article" date="2012" name="Sci. Rep.">
        <title>Genomic perspectives on the evolution of fungal entomopathogenicity in Beauveria bassiana.</title>
        <authorList>
            <person name="Xiao G."/>
            <person name="Ying S.H."/>
            <person name="Zheng P."/>
            <person name="Wang Z.L."/>
            <person name="Zhang S."/>
            <person name="Xie X.Q."/>
            <person name="Shang Y."/>
            <person name="St Leger R.J."/>
            <person name="Zhao G.P."/>
            <person name="Wang C."/>
            <person name="Feng M.G."/>
        </authorList>
    </citation>
    <scope>NUCLEOTIDE SEQUENCE [LARGE SCALE GENOMIC DNA]</scope>
    <source>
        <strain evidence="5 6">ARSEF 2860</strain>
    </source>
</reference>
<evidence type="ECO:0000259" key="4">
    <source>
        <dbReference type="PROSITE" id="PS50048"/>
    </source>
</evidence>
<dbReference type="SMART" id="SM00066">
    <property type="entry name" value="GAL4"/>
    <property type="match status" value="1"/>
</dbReference>
<dbReference type="CDD" id="cd12148">
    <property type="entry name" value="fungal_TF_MHR"/>
    <property type="match status" value="1"/>
</dbReference>
<accession>J4UMN7</accession>
<dbReference type="InterPro" id="IPR021858">
    <property type="entry name" value="Fun_TF"/>
</dbReference>
<gene>
    <name evidence="5" type="ORF">BBA_04680</name>
</gene>
<dbReference type="OrthoDB" id="5386330at2759"/>
<evidence type="ECO:0000256" key="1">
    <source>
        <dbReference type="ARBA" id="ARBA00004123"/>
    </source>
</evidence>
<name>J4UMN7_BEAB2</name>
<evidence type="ECO:0000313" key="6">
    <source>
        <dbReference type="Proteomes" id="UP000002762"/>
    </source>
</evidence>
<dbReference type="PANTHER" id="PTHR37534">
    <property type="entry name" value="TRANSCRIPTIONAL ACTIVATOR PROTEIN UGA3"/>
    <property type="match status" value="1"/>
</dbReference>
<dbReference type="PROSITE" id="PS50048">
    <property type="entry name" value="ZN2_CY6_FUNGAL_2"/>
    <property type="match status" value="1"/>
</dbReference>
<dbReference type="GO" id="GO:0000981">
    <property type="term" value="F:DNA-binding transcription factor activity, RNA polymerase II-specific"/>
    <property type="evidence" value="ECO:0007669"/>
    <property type="project" value="InterPro"/>
</dbReference>
<dbReference type="HOGENOM" id="CLU_025458_0_0_1"/>
<keyword evidence="6" id="KW-1185">Reference proteome</keyword>
<dbReference type="GO" id="GO:0008270">
    <property type="term" value="F:zinc ion binding"/>
    <property type="evidence" value="ECO:0007669"/>
    <property type="project" value="InterPro"/>
</dbReference>
<evidence type="ECO:0000256" key="3">
    <source>
        <dbReference type="SAM" id="MobiDB-lite"/>
    </source>
</evidence>
<dbReference type="PROSITE" id="PS00463">
    <property type="entry name" value="ZN2_CY6_FUNGAL_1"/>
    <property type="match status" value="1"/>
</dbReference>
<evidence type="ECO:0000256" key="2">
    <source>
        <dbReference type="ARBA" id="ARBA00023242"/>
    </source>
</evidence>
<evidence type="ECO:0000313" key="5">
    <source>
        <dbReference type="EMBL" id="EJP66187.1"/>
    </source>
</evidence>
<dbReference type="GO" id="GO:0005634">
    <property type="term" value="C:nucleus"/>
    <property type="evidence" value="ECO:0007669"/>
    <property type="project" value="UniProtKB-SubCell"/>
</dbReference>
<dbReference type="InterPro" id="IPR036864">
    <property type="entry name" value="Zn2-C6_fun-type_DNA-bd_sf"/>
</dbReference>
<dbReference type="CDD" id="cd00067">
    <property type="entry name" value="GAL4"/>
    <property type="match status" value="1"/>
</dbReference>
<dbReference type="EMBL" id="JH725160">
    <property type="protein sequence ID" value="EJP66187.1"/>
    <property type="molecule type" value="Genomic_DNA"/>
</dbReference>
<dbReference type="SUPFAM" id="SSF57701">
    <property type="entry name" value="Zn2/Cys6 DNA-binding domain"/>
    <property type="match status" value="1"/>
</dbReference>
<dbReference type="InParanoid" id="J4UMN7"/>
<feature type="domain" description="Zn(2)-C6 fungal-type" evidence="4">
    <location>
        <begin position="35"/>
        <end position="65"/>
    </location>
</feature>
<dbReference type="PANTHER" id="PTHR37534:SF41">
    <property type="entry name" value="SFGA"/>
    <property type="match status" value="1"/>
</dbReference>